<feature type="region of interest" description="Disordered" evidence="1">
    <location>
        <begin position="1"/>
        <end position="27"/>
    </location>
</feature>
<feature type="domain" description="RelA/SpoT" evidence="2">
    <location>
        <begin position="406"/>
        <end position="536"/>
    </location>
</feature>
<organism evidence="4">
    <name type="scientific">Odontella aurita</name>
    <dbReference type="NCBI Taxonomy" id="265563"/>
    <lineage>
        <taxon>Eukaryota</taxon>
        <taxon>Sar</taxon>
        <taxon>Stramenopiles</taxon>
        <taxon>Ochrophyta</taxon>
        <taxon>Bacillariophyta</taxon>
        <taxon>Mediophyceae</taxon>
        <taxon>Biddulphiophycidae</taxon>
        <taxon>Eupodiscales</taxon>
        <taxon>Odontellaceae</taxon>
        <taxon>Odontella</taxon>
    </lineage>
</organism>
<dbReference type="SMART" id="SM00954">
    <property type="entry name" value="RelA_SpoT"/>
    <property type="match status" value="1"/>
</dbReference>
<dbReference type="InterPro" id="IPR043519">
    <property type="entry name" value="NT_sf"/>
</dbReference>
<reference evidence="4" key="1">
    <citation type="submission" date="2021-01" db="EMBL/GenBank/DDBJ databases">
        <authorList>
            <person name="Corre E."/>
            <person name="Pelletier E."/>
            <person name="Niang G."/>
            <person name="Scheremetjew M."/>
            <person name="Finn R."/>
            <person name="Kale V."/>
            <person name="Holt S."/>
            <person name="Cochrane G."/>
            <person name="Meng A."/>
            <person name="Brown T."/>
            <person name="Cohen L."/>
        </authorList>
    </citation>
    <scope>NUCLEOTIDE SEQUENCE</scope>
    <source>
        <strain evidence="4">Isolate 1302-5</strain>
    </source>
</reference>
<protein>
    <recommendedName>
        <fullName evidence="2">RelA/SpoT domain-containing protein</fullName>
    </recommendedName>
</protein>
<dbReference type="InterPro" id="IPR007685">
    <property type="entry name" value="RelA_SpoT"/>
</dbReference>
<dbReference type="EMBL" id="HBKQ01009908">
    <property type="protein sequence ID" value="CAE2216568.1"/>
    <property type="molecule type" value="Transcribed_RNA"/>
</dbReference>
<proteinExistence type="predicted"/>
<dbReference type="Gene3D" id="3.30.460.10">
    <property type="entry name" value="Beta Polymerase, domain 2"/>
    <property type="match status" value="1"/>
</dbReference>
<sequence length="715" mass="79486">MTERSTKNTRVPSARGKRRREQDNRPMRSTAVSALALFFVAQRAAHGFSPSTTASARRAISTRRRFRHAADYGADAVVASVDQADPSVANFMKFPVTQPASDSILAERMPTWLRNPRPDLVEQNLAYLREAMVSSYLSESEAAFVLSAIEEASGGDPGKAAGAAEFCHILVDTMEMDVSTLVAGAFHYCTCVTARERSASLPPSEFSFSSFWDRHEASIEGDGVHAFGVRAAVISRDAARLKRTEAVAASVAAGVWMAADDADGSVNLRSLLLSETRDWRALAIRSAACLYRLRGLLRARGDAQGGRMTSEEVQTAKEALHIFAPLASRLGMHRLKNELEGAAFKIKYRRQYRKVMNISLEKRSELTGTLSDGLQSVLDEATIRVTEFLQKDPTFRKYADHITVSARVKEPFSLWRKMLKTGARHILDVPDAIALRVVLRAKKLANGEEDEVTRARERALCYYAQTMCVDRFEPLPGRFKDYIEQPKRNGYQSLHYTARAERNGRVWPFEVQIRSEEMHRVAEFGLASHWNYKDYASQQKTGYVDANANPYGSASSCRQETSLEAYLKSVQEWHWNRQPSAPTPTSAAGAAVAGLPRYNGNAREERQRARSERIAPYIEALSEAKSDLARDSVFVFLSSNGSESGKVLALPSGAVVLDALREGERRFGVSVDWRNTSEGRVEYNGAVSNITERLHNGDVIMVQSYIQTPTPTLSY</sequence>
<dbReference type="PANTHER" id="PTHR21262">
    <property type="entry name" value="GUANOSINE-3',5'-BIS DIPHOSPHATE 3'-PYROPHOSPHOHYDROLASE"/>
    <property type="match status" value="1"/>
</dbReference>
<dbReference type="SUPFAM" id="SSF81301">
    <property type="entry name" value="Nucleotidyltransferase"/>
    <property type="match status" value="1"/>
</dbReference>
<dbReference type="SUPFAM" id="SSF109604">
    <property type="entry name" value="HD-domain/PDEase-like"/>
    <property type="match status" value="1"/>
</dbReference>
<dbReference type="GO" id="GO:0015969">
    <property type="term" value="P:guanosine tetraphosphate metabolic process"/>
    <property type="evidence" value="ECO:0007669"/>
    <property type="project" value="InterPro"/>
</dbReference>
<dbReference type="Gene3D" id="1.10.3210.10">
    <property type="entry name" value="Hypothetical protein af1432"/>
    <property type="match status" value="1"/>
</dbReference>
<gene>
    <name evidence="3" type="ORF">OAUR00152_LOCUS6680</name>
    <name evidence="4" type="ORF">OAUR00152_LOCUS6681</name>
</gene>
<evidence type="ECO:0000256" key="1">
    <source>
        <dbReference type="SAM" id="MobiDB-lite"/>
    </source>
</evidence>
<dbReference type="EMBL" id="HBKQ01009909">
    <property type="protein sequence ID" value="CAE2216571.1"/>
    <property type="molecule type" value="Transcribed_RNA"/>
</dbReference>
<dbReference type="Pfam" id="PF04607">
    <property type="entry name" value="RelA_SpoT"/>
    <property type="match status" value="1"/>
</dbReference>
<dbReference type="CDD" id="cd05399">
    <property type="entry name" value="NT_Rel-Spo_like"/>
    <property type="match status" value="1"/>
</dbReference>
<accession>A0A6U6D7D2</accession>
<dbReference type="AlphaFoldDB" id="A0A6U6D7D2"/>
<name>A0A6U6D7D2_9STRA</name>
<dbReference type="PANTHER" id="PTHR21262:SF31">
    <property type="entry name" value="GTP PYROPHOSPHOKINASE"/>
    <property type="match status" value="1"/>
</dbReference>
<evidence type="ECO:0000313" key="4">
    <source>
        <dbReference type="EMBL" id="CAE2216571.1"/>
    </source>
</evidence>
<evidence type="ECO:0000259" key="2">
    <source>
        <dbReference type="SMART" id="SM00954"/>
    </source>
</evidence>
<dbReference type="Pfam" id="PF13328">
    <property type="entry name" value="HD_4"/>
    <property type="match status" value="1"/>
</dbReference>
<evidence type="ECO:0000313" key="3">
    <source>
        <dbReference type="EMBL" id="CAE2216568.1"/>
    </source>
</evidence>